<dbReference type="Gene3D" id="3.40.50.1820">
    <property type="entry name" value="alpha/beta hydrolase"/>
    <property type="match status" value="1"/>
</dbReference>
<dbReference type="PROSITE" id="PS00122">
    <property type="entry name" value="CARBOXYLESTERASE_B_1"/>
    <property type="match status" value="1"/>
</dbReference>
<evidence type="ECO:0000256" key="1">
    <source>
        <dbReference type="ARBA" id="ARBA00022801"/>
    </source>
</evidence>
<dbReference type="InterPro" id="IPR019826">
    <property type="entry name" value="Carboxylesterase_B_AS"/>
</dbReference>
<dbReference type="Proteomes" id="UP001056384">
    <property type="component" value="Chromosome 11"/>
</dbReference>
<dbReference type="GO" id="GO:0016787">
    <property type="term" value="F:hydrolase activity"/>
    <property type="evidence" value="ECO:0007669"/>
    <property type="project" value="UniProtKB-KW"/>
</dbReference>
<dbReference type="Pfam" id="PF07859">
    <property type="entry name" value="Abhydrolase_3"/>
    <property type="match status" value="1"/>
</dbReference>
<protein>
    <submittedName>
        <fullName evidence="3">Alpha/beta hydrolase-3, carboxylesterase type B, active</fullName>
    </submittedName>
</protein>
<keyword evidence="4" id="KW-1185">Reference proteome</keyword>
<dbReference type="InterPro" id="IPR013094">
    <property type="entry name" value="AB_hydrolase_3"/>
</dbReference>
<dbReference type="PANTHER" id="PTHR48081">
    <property type="entry name" value="AB HYDROLASE SUPERFAMILY PROTEIN C4A8.06C"/>
    <property type="match status" value="1"/>
</dbReference>
<dbReference type="SUPFAM" id="SSF53474">
    <property type="entry name" value="alpha/beta-Hydrolases"/>
    <property type="match status" value="1"/>
</dbReference>
<organism evidence="3 4">
    <name type="scientific">Septoria linicola</name>
    <dbReference type="NCBI Taxonomy" id="215465"/>
    <lineage>
        <taxon>Eukaryota</taxon>
        <taxon>Fungi</taxon>
        <taxon>Dikarya</taxon>
        <taxon>Ascomycota</taxon>
        <taxon>Pezizomycotina</taxon>
        <taxon>Dothideomycetes</taxon>
        <taxon>Dothideomycetidae</taxon>
        <taxon>Mycosphaerellales</taxon>
        <taxon>Mycosphaerellaceae</taxon>
        <taxon>Septoria</taxon>
    </lineage>
</organism>
<dbReference type="PANTHER" id="PTHR48081:SF8">
    <property type="entry name" value="ALPHA_BETA HYDROLASE FOLD-3 DOMAIN-CONTAINING PROTEIN-RELATED"/>
    <property type="match status" value="1"/>
</dbReference>
<reference evidence="3" key="1">
    <citation type="submission" date="2022-06" db="EMBL/GenBank/DDBJ databases">
        <title>Complete genome sequences of two strains of the flax pathogen Septoria linicola.</title>
        <authorList>
            <person name="Lapalu N."/>
            <person name="Simon A."/>
            <person name="Demenou B."/>
            <person name="Paumier D."/>
            <person name="Guillot M.-P."/>
            <person name="Gout L."/>
            <person name="Valade R."/>
        </authorList>
    </citation>
    <scope>NUCLEOTIDE SEQUENCE</scope>
    <source>
        <strain evidence="3">SE15195</strain>
    </source>
</reference>
<keyword evidence="1 3" id="KW-0378">Hydrolase</keyword>
<dbReference type="AlphaFoldDB" id="A0A9Q9EQ25"/>
<evidence type="ECO:0000259" key="2">
    <source>
        <dbReference type="Pfam" id="PF07859"/>
    </source>
</evidence>
<accession>A0A9Q9EQ25</accession>
<dbReference type="EMBL" id="CP099428">
    <property type="protein sequence ID" value="USW58680.1"/>
    <property type="molecule type" value="Genomic_DNA"/>
</dbReference>
<evidence type="ECO:0000313" key="4">
    <source>
        <dbReference type="Proteomes" id="UP001056384"/>
    </source>
</evidence>
<feature type="domain" description="Alpha/beta hydrolase fold-3" evidence="2">
    <location>
        <begin position="91"/>
        <end position="312"/>
    </location>
</feature>
<gene>
    <name evidence="3" type="ORF">Slin15195_G119990</name>
</gene>
<dbReference type="InterPro" id="IPR050300">
    <property type="entry name" value="GDXG_lipolytic_enzyme"/>
</dbReference>
<proteinExistence type="predicted"/>
<name>A0A9Q9EQ25_9PEZI</name>
<evidence type="ECO:0000313" key="3">
    <source>
        <dbReference type="EMBL" id="USW58680.1"/>
    </source>
</evidence>
<dbReference type="InterPro" id="IPR029058">
    <property type="entry name" value="AB_hydrolase_fold"/>
</dbReference>
<sequence>MCDFTEYGGASQQLLDLLVELPIPVPDTSIEELKKATNQGREDRSREELAALRDKISLKDHAIEARDGYKLEARSYRPSSIPTEVRLPIYIHYHGGGFIFGTLSSEDATCARIALASDVVVLNVNYRHTPEWRYPTAWHDSEDAFEWAVEKSNDFGGDSSHIVVGGVSAGGQLAAALTLTKKREKANSYASIRGQILMIPCLAHIDTYEYQLKQLRDPSTSSYKENEFAPILPVSRLNLMNGLLHTQAPLADDRRINVGAASANEVQGLPPTVFGIAGLDPLRDEALLYAKALAESGVATDVHLFKGVPHGFRRFGDKLSASRSYDKVMHDGIRWALSHPPANIEMVVHVHE</sequence>